<proteinExistence type="predicted"/>
<reference evidence="1 2" key="1">
    <citation type="journal article" date="2018" name="Front. Plant Sci.">
        <title>Red Clover (Trifolium pratense) and Zigzag Clover (T. medium) - A Picture of Genomic Similarities and Differences.</title>
        <authorList>
            <person name="Dluhosova J."/>
            <person name="Istvanek J."/>
            <person name="Nedelnik J."/>
            <person name="Repkova J."/>
        </authorList>
    </citation>
    <scope>NUCLEOTIDE SEQUENCE [LARGE SCALE GENOMIC DNA]</scope>
    <source>
        <strain evidence="2">cv. 10/8</strain>
        <tissue evidence="1">Leaf</tissue>
    </source>
</reference>
<dbReference type="Proteomes" id="UP000265520">
    <property type="component" value="Unassembled WGS sequence"/>
</dbReference>
<evidence type="ECO:0000313" key="2">
    <source>
        <dbReference type="Proteomes" id="UP000265520"/>
    </source>
</evidence>
<keyword evidence="2" id="KW-1185">Reference proteome</keyword>
<evidence type="ECO:0000313" key="1">
    <source>
        <dbReference type="EMBL" id="MCI48297.1"/>
    </source>
</evidence>
<dbReference type="AlphaFoldDB" id="A0A392SIL8"/>
<organism evidence="1 2">
    <name type="scientific">Trifolium medium</name>
    <dbReference type="NCBI Taxonomy" id="97028"/>
    <lineage>
        <taxon>Eukaryota</taxon>
        <taxon>Viridiplantae</taxon>
        <taxon>Streptophyta</taxon>
        <taxon>Embryophyta</taxon>
        <taxon>Tracheophyta</taxon>
        <taxon>Spermatophyta</taxon>
        <taxon>Magnoliopsida</taxon>
        <taxon>eudicotyledons</taxon>
        <taxon>Gunneridae</taxon>
        <taxon>Pentapetalae</taxon>
        <taxon>rosids</taxon>
        <taxon>fabids</taxon>
        <taxon>Fabales</taxon>
        <taxon>Fabaceae</taxon>
        <taxon>Papilionoideae</taxon>
        <taxon>50 kb inversion clade</taxon>
        <taxon>NPAAA clade</taxon>
        <taxon>Hologalegina</taxon>
        <taxon>IRL clade</taxon>
        <taxon>Trifolieae</taxon>
        <taxon>Trifolium</taxon>
    </lineage>
</organism>
<dbReference type="EMBL" id="LXQA010384629">
    <property type="protein sequence ID" value="MCI48297.1"/>
    <property type="molecule type" value="Genomic_DNA"/>
</dbReference>
<comment type="caution">
    <text evidence="1">The sequence shown here is derived from an EMBL/GenBank/DDBJ whole genome shotgun (WGS) entry which is preliminary data.</text>
</comment>
<protein>
    <submittedName>
        <fullName evidence="1">Uncharacterized protein</fullName>
    </submittedName>
</protein>
<feature type="non-terminal residue" evidence="1">
    <location>
        <position position="1"/>
    </location>
</feature>
<name>A0A392SIL8_9FABA</name>
<sequence>EIVEGVMQVVEERRWLHLQIMQSWATRLERLAPWATSPCGYPVHWALF</sequence>
<accession>A0A392SIL8</accession>